<dbReference type="Pfam" id="PF00400">
    <property type="entry name" value="WD40"/>
    <property type="match status" value="3"/>
</dbReference>
<dbReference type="InterPro" id="IPR043504">
    <property type="entry name" value="Peptidase_S1_PA_chymotrypsin"/>
</dbReference>
<evidence type="ECO:0000259" key="4">
    <source>
        <dbReference type="Pfam" id="PF25171"/>
    </source>
</evidence>
<dbReference type="PANTHER" id="PTHR44129">
    <property type="entry name" value="WD REPEAT-CONTAINING PROTEIN POP1"/>
    <property type="match status" value="1"/>
</dbReference>
<feature type="domain" description="WDR36/Utp21 N-terminal" evidence="4">
    <location>
        <begin position="281"/>
        <end position="419"/>
    </location>
</feature>
<reference evidence="5 6" key="1">
    <citation type="journal article" date="2022" name="J. Am. Chem. Soc.">
        <title>Biosynthesis of Guanitoxin Enables Global Environmental Detection in Freshwater Cyanobacteria.</title>
        <authorList>
            <person name="Lima S.T."/>
            <person name="Fallon T.R."/>
            <person name="Cordoza J.L."/>
            <person name="Chekan J.R."/>
            <person name="Delbaje E."/>
            <person name="Hopiavuori A.R."/>
            <person name="Alvarenga D.O."/>
            <person name="Wood S.M."/>
            <person name="Luhavaya H."/>
            <person name="Baumgartner J.T."/>
            <person name="Dorr F.A."/>
            <person name="Etchegaray A."/>
            <person name="Pinto E."/>
            <person name="McKinnie S.M.K."/>
            <person name="Fiore M.F."/>
            <person name="Moore B.S."/>
        </authorList>
    </citation>
    <scope>NUCLEOTIDE SEQUENCE [LARGE SCALE GENOMIC DNA]</scope>
    <source>
        <strain evidence="5 6">ITEP-024</strain>
    </source>
</reference>
<dbReference type="InterPro" id="IPR036322">
    <property type="entry name" value="WD40_repeat_dom_sf"/>
</dbReference>
<feature type="repeat" description="WD" evidence="3">
    <location>
        <begin position="469"/>
        <end position="510"/>
    </location>
</feature>
<proteinExistence type="predicted"/>
<dbReference type="RefSeq" id="WP_220608928.1">
    <property type="nucleotide sequence ID" value="NZ_CP080598.1"/>
</dbReference>
<gene>
    <name evidence="5" type="ORF">K2F26_18250</name>
</gene>
<feature type="repeat" description="WD" evidence="3">
    <location>
        <begin position="511"/>
        <end position="546"/>
    </location>
</feature>
<dbReference type="PROSITE" id="PS00678">
    <property type="entry name" value="WD_REPEATS_1"/>
    <property type="match status" value="5"/>
</dbReference>
<dbReference type="InterPro" id="IPR015943">
    <property type="entry name" value="WD40/YVTN_repeat-like_dom_sf"/>
</dbReference>
<dbReference type="PRINTS" id="PR00320">
    <property type="entry name" value="GPROTEINBRPT"/>
</dbReference>
<accession>A0ABX8WWJ1</accession>
<evidence type="ECO:0000313" key="5">
    <source>
        <dbReference type="EMBL" id="QYX30792.1"/>
    </source>
</evidence>
<dbReference type="CDD" id="cd00200">
    <property type="entry name" value="WD40"/>
    <property type="match status" value="1"/>
</dbReference>
<dbReference type="InterPro" id="IPR050349">
    <property type="entry name" value="WD_LIS1/nudF_dynein_reg"/>
</dbReference>
<feature type="repeat" description="WD" evidence="3">
    <location>
        <begin position="385"/>
        <end position="426"/>
    </location>
</feature>
<dbReference type="Pfam" id="PF25171">
    <property type="entry name" value="Beta-prop_WDR36-Utp21_1st"/>
    <property type="match status" value="1"/>
</dbReference>
<dbReference type="Gene3D" id="2.130.10.10">
    <property type="entry name" value="YVTN repeat-like/Quinoprotein amine dehydrogenase"/>
    <property type="match status" value="3"/>
</dbReference>
<dbReference type="InterPro" id="IPR020472">
    <property type="entry name" value="WD40_PAC1"/>
</dbReference>
<evidence type="ECO:0000256" key="1">
    <source>
        <dbReference type="ARBA" id="ARBA00022574"/>
    </source>
</evidence>
<dbReference type="SUPFAM" id="SSF50978">
    <property type="entry name" value="WD40 repeat-like"/>
    <property type="match status" value="1"/>
</dbReference>
<organism evidence="5 6">
    <name type="scientific">Sphaerospermopsis torques-reginae ITEP-024</name>
    <dbReference type="NCBI Taxonomy" id="984208"/>
    <lineage>
        <taxon>Bacteria</taxon>
        <taxon>Bacillati</taxon>
        <taxon>Cyanobacteriota</taxon>
        <taxon>Cyanophyceae</taxon>
        <taxon>Nostocales</taxon>
        <taxon>Aphanizomenonaceae</taxon>
        <taxon>Sphaerospermopsis</taxon>
        <taxon>Sphaerospermopsis torques-reginae</taxon>
    </lineage>
</organism>
<dbReference type="InterPro" id="IPR001680">
    <property type="entry name" value="WD40_rpt"/>
</dbReference>
<dbReference type="InterPro" id="IPR059157">
    <property type="entry name" value="WDR36-Utp21_N"/>
</dbReference>
<dbReference type="Pfam" id="PF13365">
    <property type="entry name" value="Trypsin_2"/>
    <property type="match status" value="1"/>
</dbReference>
<dbReference type="InterPro" id="IPR009003">
    <property type="entry name" value="Peptidase_S1_PA"/>
</dbReference>
<keyword evidence="6" id="KW-1185">Reference proteome</keyword>
<sequence>MILNRVYQLTATVMTAVIIVVQTPSATALQQSEINTIAKKITVRIEGNTQEFGKTYGSGIIIKKQGNQYTVLTNWHVVQVPGNYNLYTNDNQKYAINNKKKLGELDLAIVEFNSSLNYSPATIGNSRQLTETTPVYAAGFAAPDAICLEACYRFVEGKINSVLDKYKDGYGLIYSNIIAPGMSGGPVLNQDGFLVGINGLGSGFTTPDKDTTSFGVIPIHEYQKFDNVGSQAIQKPTEKPTEITTKPTSSINFTLAKTLPGDFFPVTAIALSPNGEILASGSNNGSIQLWNIATGSKIHTLQGHSDRIESIAFSPDGKTLASGSNDETIKLWHIATGTENISFQGSFFSVYSVTFSPNGKILASGSSDGTIKLWDVSTTNEILTLSGHTTKVSAVAFSPDGKILASGSSDNTIKLWNIDTGTEIRTLTGHSNRVNSVAFSLKERILASGSDDNTIKLWNIDTGTEIRTLTGHSNRVGSVAFSPHGRILASGSDDNTIKLWNVATGTQIHSLTGYADTVDSVIFSSDGKTLASASRESNIKVWRVSE</sequence>
<feature type="repeat" description="WD" evidence="3">
    <location>
        <begin position="259"/>
        <end position="300"/>
    </location>
</feature>
<keyword evidence="2" id="KW-0677">Repeat</keyword>
<dbReference type="SUPFAM" id="SSF50494">
    <property type="entry name" value="Trypsin-like serine proteases"/>
    <property type="match status" value="1"/>
</dbReference>
<feature type="repeat" description="WD" evidence="3">
    <location>
        <begin position="301"/>
        <end position="342"/>
    </location>
</feature>
<dbReference type="PROSITE" id="PS50082">
    <property type="entry name" value="WD_REPEATS_2"/>
    <property type="match status" value="7"/>
</dbReference>
<dbReference type="Proteomes" id="UP000826540">
    <property type="component" value="Chromosome"/>
</dbReference>
<dbReference type="EMBL" id="CP080598">
    <property type="protein sequence ID" value="QYX30792.1"/>
    <property type="molecule type" value="Genomic_DNA"/>
</dbReference>
<dbReference type="SMART" id="SM00320">
    <property type="entry name" value="WD40"/>
    <property type="match status" value="7"/>
</dbReference>
<dbReference type="Gene3D" id="2.40.10.10">
    <property type="entry name" value="Trypsin-like serine proteases"/>
    <property type="match status" value="2"/>
</dbReference>
<name>A0ABX8WWJ1_9CYAN</name>
<feature type="repeat" description="WD" evidence="3">
    <location>
        <begin position="427"/>
        <end position="468"/>
    </location>
</feature>
<evidence type="ECO:0000313" key="6">
    <source>
        <dbReference type="Proteomes" id="UP000826540"/>
    </source>
</evidence>
<dbReference type="PROSITE" id="PS50294">
    <property type="entry name" value="WD_REPEATS_REGION"/>
    <property type="match status" value="7"/>
</dbReference>
<keyword evidence="1 3" id="KW-0853">WD repeat</keyword>
<protein>
    <submittedName>
        <fullName evidence="5">Trypsin-like peptidase domain-containing protein</fullName>
    </submittedName>
</protein>
<dbReference type="InterPro" id="IPR019775">
    <property type="entry name" value="WD40_repeat_CS"/>
</dbReference>
<evidence type="ECO:0000256" key="2">
    <source>
        <dbReference type="ARBA" id="ARBA00022737"/>
    </source>
</evidence>
<feature type="repeat" description="WD" evidence="3">
    <location>
        <begin position="343"/>
        <end position="384"/>
    </location>
</feature>
<evidence type="ECO:0000256" key="3">
    <source>
        <dbReference type="PROSITE-ProRule" id="PRU00221"/>
    </source>
</evidence>